<keyword evidence="1" id="KW-0539">Nucleus</keyword>
<dbReference type="Gene3D" id="4.10.240.10">
    <property type="entry name" value="Zn(2)-C6 fungal-type DNA-binding domain"/>
    <property type="match status" value="1"/>
</dbReference>
<dbReference type="Proteomes" id="UP001583172">
    <property type="component" value="Unassembled WGS sequence"/>
</dbReference>
<gene>
    <name evidence="4" type="ORF">VTJ49DRAFT_1220</name>
</gene>
<dbReference type="Pfam" id="PF11951">
    <property type="entry name" value="Fungal_trans_2"/>
    <property type="match status" value="1"/>
</dbReference>
<dbReference type="InterPro" id="IPR053175">
    <property type="entry name" value="DHMBA_Reg_Transcription_Factor"/>
</dbReference>
<dbReference type="PANTHER" id="PTHR38791:SF13">
    <property type="entry name" value="ZN(2)-C6 FUNGAL-TYPE DOMAIN-CONTAINING PROTEIN"/>
    <property type="match status" value="1"/>
</dbReference>
<organism evidence="4 5">
    <name type="scientific">Humicola insolens</name>
    <name type="common">Soft-rot fungus</name>
    <dbReference type="NCBI Taxonomy" id="85995"/>
    <lineage>
        <taxon>Eukaryota</taxon>
        <taxon>Fungi</taxon>
        <taxon>Dikarya</taxon>
        <taxon>Ascomycota</taxon>
        <taxon>Pezizomycotina</taxon>
        <taxon>Sordariomycetes</taxon>
        <taxon>Sordariomycetidae</taxon>
        <taxon>Sordariales</taxon>
        <taxon>Chaetomiaceae</taxon>
        <taxon>Mycothermus</taxon>
    </lineage>
</organism>
<dbReference type="PROSITE" id="PS50048">
    <property type="entry name" value="ZN2_CY6_FUNGAL_2"/>
    <property type="match status" value="1"/>
</dbReference>
<dbReference type="SMART" id="SM00066">
    <property type="entry name" value="GAL4"/>
    <property type="match status" value="1"/>
</dbReference>
<sequence length="562" mass="61503">MVYGGKPSRGCRTCLARRIKCDEGKPTCQRCAKSRRICGGYRPEFEVAHRDQTSSTQALSPGLSPPPEAALTIPLAHRASCYFASNFILLPLGTAPHGFMEYLVPLMREKAQGTALHHAFNACAFALLGNRATADGVNLSQLSLKEHTLALAQTHKALGSPTLLQADSTLAAVLLLTLYENITAHRESRMLAWRTHIDGAVNIVKTRGRDEMCQTRVGKVLFNAVRHYLISRTLSSGAPLPFGSEWWMSGGDTNTLFSRCQRFALSYGELRTEVDRFLITTLSSRSHEPEPLSQQRHLQKRVHDLDRDVLHWLASIPEPFRFRTVGTVSEDDLEQHARGGFIRYGETEVFPGRLDVYPDFVTAMAWNMARVIRMLLAALTVRLGAWASAPADYRTSPEYEKARRTSQVAISDIIASVPYHLGGSLNGKPLAPGAGSGEPERLSGFVCGEEGGSKALPAQFLIWSLTCVKNCDFTTEEQRAWARGRLRFIADGVGLKYAHIVNIRFPSMLIGPDGGMIRLKPLYGPGHGAAKQPAVPVTSTNVPNTPESLRSAGSSPSPGCEG</sequence>
<name>A0ABR3VCW7_HUMIN</name>
<dbReference type="InterPro" id="IPR021858">
    <property type="entry name" value="Fun_TF"/>
</dbReference>
<keyword evidence="5" id="KW-1185">Reference proteome</keyword>
<dbReference type="CDD" id="cd00067">
    <property type="entry name" value="GAL4"/>
    <property type="match status" value="1"/>
</dbReference>
<feature type="domain" description="Zn(2)-C6 fungal-type" evidence="3">
    <location>
        <begin position="10"/>
        <end position="38"/>
    </location>
</feature>
<dbReference type="SUPFAM" id="SSF57701">
    <property type="entry name" value="Zn2/Cys6 DNA-binding domain"/>
    <property type="match status" value="1"/>
</dbReference>
<comment type="caution">
    <text evidence="4">The sequence shown here is derived from an EMBL/GenBank/DDBJ whole genome shotgun (WGS) entry which is preliminary data.</text>
</comment>
<evidence type="ECO:0000259" key="3">
    <source>
        <dbReference type="PROSITE" id="PS50048"/>
    </source>
</evidence>
<dbReference type="InterPro" id="IPR001138">
    <property type="entry name" value="Zn2Cys6_DnaBD"/>
</dbReference>
<dbReference type="PANTHER" id="PTHR38791">
    <property type="entry name" value="ZN(II)2CYS6 TRANSCRIPTION FACTOR (EUROFUNG)-RELATED-RELATED"/>
    <property type="match status" value="1"/>
</dbReference>
<protein>
    <recommendedName>
        <fullName evidence="3">Zn(2)-C6 fungal-type domain-containing protein</fullName>
    </recommendedName>
</protein>
<dbReference type="EMBL" id="JAZGSY010000143">
    <property type="protein sequence ID" value="KAL1839715.1"/>
    <property type="molecule type" value="Genomic_DNA"/>
</dbReference>
<proteinExistence type="predicted"/>
<evidence type="ECO:0000313" key="4">
    <source>
        <dbReference type="EMBL" id="KAL1839715.1"/>
    </source>
</evidence>
<evidence type="ECO:0000313" key="5">
    <source>
        <dbReference type="Proteomes" id="UP001583172"/>
    </source>
</evidence>
<evidence type="ECO:0000256" key="2">
    <source>
        <dbReference type="SAM" id="MobiDB-lite"/>
    </source>
</evidence>
<feature type="region of interest" description="Disordered" evidence="2">
    <location>
        <begin position="529"/>
        <end position="562"/>
    </location>
</feature>
<accession>A0ABR3VCW7</accession>
<feature type="compositionally biased region" description="Polar residues" evidence="2">
    <location>
        <begin position="537"/>
        <end position="562"/>
    </location>
</feature>
<reference evidence="4 5" key="1">
    <citation type="journal article" date="2024" name="Commun. Biol.">
        <title>Comparative genomic analysis of thermophilic fungi reveals convergent evolutionary adaptations and gene losses.</title>
        <authorList>
            <person name="Steindorff A.S."/>
            <person name="Aguilar-Pontes M.V."/>
            <person name="Robinson A.J."/>
            <person name="Andreopoulos B."/>
            <person name="LaButti K."/>
            <person name="Kuo A."/>
            <person name="Mondo S."/>
            <person name="Riley R."/>
            <person name="Otillar R."/>
            <person name="Haridas S."/>
            <person name="Lipzen A."/>
            <person name="Grimwood J."/>
            <person name="Schmutz J."/>
            <person name="Clum A."/>
            <person name="Reid I.D."/>
            <person name="Moisan M.C."/>
            <person name="Butler G."/>
            <person name="Nguyen T.T.M."/>
            <person name="Dewar K."/>
            <person name="Conant G."/>
            <person name="Drula E."/>
            <person name="Henrissat B."/>
            <person name="Hansel C."/>
            <person name="Singer S."/>
            <person name="Hutchinson M.I."/>
            <person name="de Vries R.P."/>
            <person name="Natvig D.O."/>
            <person name="Powell A.J."/>
            <person name="Tsang A."/>
            <person name="Grigoriev I.V."/>
        </authorList>
    </citation>
    <scope>NUCLEOTIDE SEQUENCE [LARGE SCALE GENOMIC DNA]</scope>
    <source>
        <strain evidence="4 5">CBS 620.91</strain>
    </source>
</reference>
<dbReference type="InterPro" id="IPR036864">
    <property type="entry name" value="Zn2-C6_fun-type_DNA-bd_sf"/>
</dbReference>
<dbReference type="Pfam" id="PF00172">
    <property type="entry name" value="Zn_clus"/>
    <property type="match status" value="1"/>
</dbReference>
<evidence type="ECO:0000256" key="1">
    <source>
        <dbReference type="ARBA" id="ARBA00023242"/>
    </source>
</evidence>